<gene>
    <name evidence="2" type="ORF">PHAECO_LOCUS6461</name>
</gene>
<keyword evidence="1" id="KW-0175">Coiled coil</keyword>
<sequence>MSKIKTEADALVDLIKILWPQFQITRDNILHPTSDLAVRFYTEFITHCQERLHLLVGSSLRIMESSTDLDIEERVFQMMSKMSNLFEKAEMTFLLGDIYEPTVVRNKTFFRICIHIVQYYDHIHDEVERLGHDIFKMKEDGSRLKEQLEHLLVNINETVTRKSDLFMTVQKLSNDLKSAKEAHDDNIETNLQKRSILVDKRKQIEMLKCELQKVEYDLVVLERQEQELKEQTITEEEHKNLLQMLDNLENEIKMLGSDDVHMTDFLMQDNDVLRHYEMCNKWVPDVSDFIIGNIEQVIELEDKLYDLQLTTETMLNTKCSPTRQFVLQRKKQLEEIIERLSYSQAQLDLQQKKISREKENLLSQVRQFKDDSVGIVSRLNASISEYNEKIYILNIKIERMKKAFQDEYERVGNAEKQVMDKFFDWLEEHGNSQ</sequence>
<dbReference type="Proteomes" id="UP001153737">
    <property type="component" value="Chromosome 2"/>
</dbReference>
<reference evidence="2" key="1">
    <citation type="submission" date="2022-01" db="EMBL/GenBank/DDBJ databases">
        <authorList>
            <person name="King R."/>
        </authorList>
    </citation>
    <scope>NUCLEOTIDE SEQUENCE</scope>
</reference>
<keyword evidence="3" id="KW-1185">Reference proteome</keyword>
<dbReference type="EMBL" id="OU896708">
    <property type="protein sequence ID" value="CAH1155791.1"/>
    <property type="molecule type" value="Genomic_DNA"/>
</dbReference>
<dbReference type="Gene3D" id="1.10.418.60">
    <property type="entry name" value="Ncd80 complex, Nuf2 subunit"/>
    <property type="match status" value="1"/>
</dbReference>
<dbReference type="AlphaFoldDB" id="A0A9P0DRX8"/>
<evidence type="ECO:0000313" key="2">
    <source>
        <dbReference type="EMBL" id="CAH1155791.1"/>
    </source>
</evidence>
<reference evidence="2" key="2">
    <citation type="submission" date="2022-10" db="EMBL/GenBank/DDBJ databases">
        <authorList>
            <consortium name="ENA_rothamsted_submissions"/>
            <consortium name="culmorum"/>
            <person name="King R."/>
        </authorList>
    </citation>
    <scope>NUCLEOTIDE SEQUENCE</scope>
</reference>
<proteinExistence type="predicted"/>
<feature type="coiled-coil region" evidence="1">
    <location>
        <begin position="197"/>
        <end position="258"/>
    </location>
</feature>
<dbReference type="OrthoDB" id="6735200at2759"/>
<evidence type="ECO:0000256" key="1">
    <source>
        <dbReference type="SAM" id="Coils"/>
    </source>
</evidence>
<protein>
    <submittedName>
        <fullName evidence="2">Uncharacterized protein</fullName>
    </submittedName>
</protein>
<organism evidence="2 3">
    <name type="scientific">Phaedon cochleariae</name>
    <name type="common">Mustard beetle</name>
    <dbReference type="NCBI Taxonomy" id="80249"/>
    <lineage>
        <taxon>Eukaryota</taxon>
        <taxon>Metazoa</taxon>
        <taxon>Ecdysozoa</taxon>
        <taxon>Arthropoda</taxon>
        <taxon>Hexapoda</taxon>
        <taxon>Insecta</taxon>
        <taxon>Pterygota</taxon>
        <taxon>Neoptera</taxon>
        <taxon>Endopterygota</taxon>
        <taxon>Coleoptera</taxon>
        <taxon>Polyphaga</taxon>
        <taxon>Cucujiformia</taxon>
        <taxon>Chrysomeloidea</taxon>
        <taxon>Chrysomelidae</taxon>
        <taxon>Chrysomelinae</taxon>
        <taxon>Chrysomelini</taxon>
        <taxon>Phaedon</taxon>
    </lineage>
</organism>
<evidence type="ECO:0000313" key="3">
    <source>
        <dbReference type="Proteomes" id="UP001153737"/>
    </source>
</evidence>
<dbReference type="InterPro" id="IPR038275">
    <property type="entry name" value="Nuf2_N_sf"/>
</dbReference>
<name>A0A9P0DRX8_PHACE</name>
<accession>A0A9P0DRX8</accession>